<evidence type="ECO:0000256" key="4">
    <source>
        <dbReference type="ARBA" id="ARBA00005189"/>
    </source>
</evidence>
<feature type="transmembrane region" description="Helical" evidence="19">
    <location>
        <begin position="208"/>
        <end position="228"/>
    </location>
</feature>
<evidence type="ECO:0000256" key="12">
    <source>
        <dbReference type="ARBA" id="ARBA00022695"/>
    </source>
</evidence>
<evidence type="ECO:0000256" key="18">
    <source>
        <dbReference type="RuleBase" id="RU003938"/>
    </source>
</evidence>
<keyword evidence="17" id="KW-1208">Phospholipid metabolism</keyword>
<keyword evidence="12 18" id="KW-0548">Nucleotidyltransferase</keyword>
<dbReference type="PANTHER" id="PTHR46382:SF1">
    <property type="entry name" value="PHOSPHATIDATE CYTIDYLYLTRANSFERASE"/>
    <property type="match status" value="1"/>
</dbReference>
<feature type="transmembrane region" description="Helical" evidence="19">
    <location>
        <begin position="70"/>
        <end position="90"/>
    </location>
</feature>
<feature type="transmembrane region" description="Helical" evidence="19">
    <location>
        <begin position="142"/>
        <end position="162"/>
    </location>
</feature>
<evidence type="ECO:0000256" key="5">
    <source>
        <dbReference type="ARBA" id="ARBA00010185"/>
    </source>
</evidence>
<sequence length="285" mass="28640">MNVAVAPGPRRSSELALRIVSGAVMAAAALAVAWLGGPLFGLFWTLIGVAVGVEWAWLATPGPKARRNTAAIVAVTLGAAGALFSVGSLLLFDYGLTLPLIVLGGLAAAFVARPAHLAGVAAPYGAATFLGVILLRQDPSDGLLATLWLFAAVWGADIGAFATGRTLGGPKLAPALSPKKTWSGAIGGAVIGTGASLLVARLGGVETLGPLVVLGFLATVATVIGDLFESAMKRRFGAKDSGRIIPGHGGLMDRMDGFLVAATLAALVGLARGGFDGAAQGLLRW</sequence>
<dbReference type="AlphaFoldDB" id="A0A9W6MRI4"/>
<accession>A0A9W6MRI4</accession>
<evidence type="ECO:0000256" key="3">
    <source>
        <dbReference type="ARBA" id="ARBA00005119"/>
    </source>
</evidence>
<evidence type="ECO:0000256" key="10">
    <source>
        <dbReference type="ARBA" id="ARBA00022679"/>
    </source>
</evidence>
<dbReference type="PROSITE" id="PS01315">
    <property type="entry name" value="CDS"/>
    <property type="match status" value="1"/>
</dbReference>
<dbReference type="EC" id="2.7.7.41" evidence="6 18"/>
<dbReference type="GO" id="GO:0004605">
    <property type="term" value="F:phosphatidate cytidylyltransferase activity"/>
    <property type="evidence" value="ECO:0007669"/>
    <property type="project" value="UniProtKB-EC"/>
</dbReference>
<reference evidence="20" key="1">
    <citation type="journal article" date="2014" name="Int. J. Syst. Evol. Microbiol.">
        <title>Complete genome sequence of Corynebacterium casei LMG S-19264T (=DSM 44701T), isolated from a smear-ripened cheese.</title>
        <authorList>
            <consortium name="US DOE Joint Genome Institute (JGI-PGF)"/>
            <person name="Walter F."/>
            <person name="Albersmeier A."/>
            <person name="Kalinowski J."/>
            <person name="Ruckert C."/>
        </authorList>
    </citation>
    <scope>NUCLEOTIDE SEQUENCE</scope>
    <source>
        <strain evidence="20">VKM B-1606</strain>
    </source>
</reference>
<evidence type="ECO:0000256" key="2">
    <source>
        <dbReference type="ARBA" id="ARBA00004651"/>
    </source>
</evidence>
<dbReference type="GO" id="GO:0005886">
    <property type="term" value="C:plasma membrane"/>
    <property type="evidence" value="ECO:0007669"/>
    <property type="project" value="UniProtKB-SubCell"/>
</dbReference>
<gene>
    <name evidence="20" type="primary">cdsA</name>
    <name evidence="20" type="ORF">GCM10008170_12180</name>
    <name evidence="21" type="ORF">JOD31_000121</name>
</gene>
<evidence type="ECO:0000256" key="6">
    <source>
        <dbReference type="ARBA" id="ARBA00012487"/>
    </source>
</evidence>
<evidence type="ECO:0000256" key="19">
    <source>
        <dbReference type="SAM" id="Phobius"/>
    </source>
</evidence>
<keyword evidence="9" id="KW-0444">Lipid biosynthesis</keyword>
<evidence type="ECO:0000313" key="23">
    <source>
        <dbReference type="Proteomes" id="UP001143400"/>
    </source>
</evidence>
<evidence type="ECO:0000313" key="22">
    <source>
        <dbReference type="Proteomes" id="UP000758856"/>
    </source>
</evidence>
<keyword evidence="22" id="KW-1185">Reference proteome</keyword>
<evidence type="ECO:0000256" key="8">
    <source>
        <dbReference type="ARBA" id="ARBA00022475"/>
    </source>
</evidence>
<reference evidence="21 22" key="2">
    <citation type="submission" date="2021-01" db="EMBL/GenBank/DDBJ databases">
        <title>Genomic Encyclopedia of Type Strains, Phase IV (KMG-IV): sequencing the most valuable type-strain genomes for metagenomic binning, comparative biology and taxonomic classification.</title>
        <authorList>
            <person name="Goeker M."/>
        </authorList>
    </citation>
    <scope>NUCLEOTIDE SEQUENCE [LARGE SCALE GENOMIC DNA]</scope>
    <source>
        <strain evidence="21 22">DSM 6130</strain>
    </source>
</reference>
<evidence type="ECO:0000313" key="20">
    <source>
        <dbReference type="EMBL" id="GLK55199.1"/>
    </source>
</evidence>
<evidence type="ECO:0000256" key="14">
    <source>
        <dbReference type="ARBA" id="ARBA00023098"/>
    </source>
</evidence>
<evidence type="ECO:0000256" key="16">
    <source>
        <dbReference type="ARBA" id="ARBA00023209"/>
    </source>
</evidence>
<keyword evidence="13 19" id="KW-1133">Transmembrane helix</keyword>
<dbReference type="PANTHER" id="PTHR46382">
    <property type="entry name" value="PHOSPHATIDATE CYTIDYLYLTRANSFERASE"/>
    <property type="match status" value="1"/>
</dbReference>
<evidence type="ECO:0000256" key="1">
    <source>
        <dbReference type="ARBA" id="ARBA00001698"/>
    </source>
</evidence>
<dbReference type="EMBL" id="JAFBCY010000001">
    <property type="protein sequence ID" value="MBM7849909.1"/>
    <property type="molecule type" value="Genomic_DNA"/>
</dbReference>
<dbReference type="InterPro" id="IPR000374">
    <property type="entry name" value="PC_trans"/>
</dbReference>
<name>A0A9W6MRI4_9HYPH</name>
<organism evidence="20 23">
    <name type="scientific">Methylopila capsulata</name>
    <dbReference type="NCBI Taxonomy" id="61654"/>
    <lineage>
        <taxon>Bacteria</taxon>
        <taxon>Pseudomonadati</taxon>
        <taxon>Pseudomonadota</taxon>
        <taxon>Alphaproteobacteria</taxon>
        <taxon>Hyphomicrobiales</taxon>
        <taxon>Methylopilaceae</taxon>
        <taxon>Methylopila</taxon>
    </lineage>
</organism>
<dbReference type="Pfam" id="PF01148">
    <property type="entry name" value="CTP_transf_1"/>
    <property type="match status" value="1"/>
</dbReference>
<dbReference type="EMBL" id="BSFF01000002">
    <property type="protein sequence ID" value="GLK55199.1"/>
    <property type="molecule type" value="Genomic_DNA"/>
</dbReference>
<comment type="pathway">
    <text evidence="3 18">Phospholipid metabolism; CDP-diacylglycerol biosynthesis; CDP-diacylglycerol from sn-glycerol 3-phosphate: step 3/3.</text>
</comment>
<comment type="catalytic activity">
    <reaction evidence="1 18">
        <text>a 1,2-diacyl-sn-glycero-3-phosphate + CTP + H(+) = a CDP-1,2-diacyl-sn-glycerol + diphosphate</text>
        <dbReference type="Rhea" id="RHEA:16229"/>
        <dbReference type="ChEBI" id="CHEBI:15378"/>
        <dbReference type="ChEBI" id="CHEBI:33019"/>
        <dbReference type="ChEBI" id="CHEBI:37563"/>
        <dbReference type="ChEBI" id="CHEBI:58332"/>
        <dbReference type="ChEBI" id="CHEBI:58608"/>
        <dbReference type="EC" id="2.7.7.41"/>
    </reaction>
</comment>
<evidence type="ECO:0000256" key="11">
    <source>
        <dbReference type="ARBA" id="ARBA00022692"/>
    </source>
</evidence>
<reference evidence="20" key="3">
    <citation type="submission" date="2023-01" db="EMBL/GenBank/DDBJ databases">
        <authorList>
            <person name="Sun Q."/>
            <person name="Evtushenko L."/>
        </authorList>
    </citation>
    <scope>NUCLEOTIDE SEQUENCE</scope>
    <source>
        <strain evidence="20">VKM B-1606</strain>
    </source>
</reference>
<proteinExistence type="inferred from homology"/>
<comment type="caution">
    <text evidence="20">The sequence shown here is derived from an EMBL/GenBank/DDBJ whole genome shotgun (WGS) entry which is preliminary data.</text>
</comment>
<evidence type="ECO:0000256" key="17">
    <source>
        <dbReference type="ARBA" id="ARBA00023264"/>
    </source>
</evidence>
<comment type="pathway">
    <text evidence="4">Lipid metabolism.</text>
</comment>
<evidence type="ECO:0000256" key="9">
    <source>
        <dbReference type="ARBA" id="ARBA00022516"/>
    </source>
</evidence>
<dbReference type="RefSeq" id="WP_204948391.1">
    <property type="nucleotide sequence ID" value="NZ_BSFF01000002.1"/>
</dbReference>
<keyword evidence="8" id="KW-1003">Cell membrane</keyword>
<dbReference type="GO" id="GO:0016024">
    <property type="term" value="P:CDP-diacylglycerol biosynthetic process"/>
    <property type="evidence" value="ECO:0007669"/>
    <property type="project" value="TreeGrafter"/>
</dbReference>
<keyword evidence="15 19" id="KW-0472">Membrane</keyword>
<feature type="transmembrane region" description="Helical" evidence="19">
    <location>
        <begin position="257"/>
        <end position="275"/>
    </location>
</feature>
<comment type="similarity">
    <text evidence="5 18">Belongs to the CDS family.</text>
</comment>
<evidence type="ECO:0000256" key="15">
    <source>
        <dbReference type="ARBA" id="ARBA00023136"/>
    </source>
</evidence>
<comment type="subcellular location">
    <subcellularLocation>
        <location evidence="2">Cell membrane</location>
        <topology evidence="2">Multi-pass membrane protein</topology>
    </subcellularLocation>
</comment>
<feature type="transmembrane region" description="Helical" evidence="19">
    <location>
        <begin position="117"/>
        <end position="136"/>
    </location>
</feature>
<keyword evidence="16" id="KW-0594">Phospholipid biosynthesis</keyword>
<evidence type="ECO:0000313" key="21">
    <source>
        <dbReference type="EMBL" id="MBM7849909.1"/>
    </source>
</evidence>
<keyword evidence="14" id="KW-0443">Lipid metabolism</keyword>
<evidence type="ECO:0000256" key="7">
    <source>
        <dbReference type="ARBA" id="ARBA00019373"/>
    </source>
</evidence>
<feature type="transmembrane region" description="Helical" evidence="19">
    <location>
        <begin position="15"/>
        <end position="35"/>
    </location>
</feature>
<feature type="transmembrane region" description="Helical" evidence="19">
    <location>
        <begin position="41"/>
        <end position="58"/>
    </location>
</feature>
<keyword evidence="11 18" id="KW-0812">Transmembrane</keyword>
<dbReference type="Proteomes" id="UP001143400">
    <property type="component" value="Unassembled WGS sequence"/>
</dbReference>
<feature type="transmembrane region" description="Helical" evidence="19">
    <location>
        <begin position="182"/>
        <end position="202"/>
    </location>
</feature>
<evidence type="ECO:0000256" key="13">
    <source>
        <dbReference type="ARBA" id="ARBA00022989"/>
    </source>
</evidence>
<keyword evidence="10 18" id="KW-0808">Transferase</keyword>
<protein>
    <recommendedName>
        <fullName evidence="7 18">Phosphatidate cytidylyltransferase</fullName>
        <ecNumber evidence="6 18">2.7.7.41</ecNumber>
    </recommendedName>
</protein>
<feature type="transmembrane region" description="Helical" evidence="19">
    <location>
        <begin position="96"/>
        <end position="112"/>
    </location>
</feature>
<dbReference type="Proteomes" id="UP000758856">
    <property type="component" value="Unassembled WGS sequence"/>
</dbReference>